<name>G2Q1L6_THET4</name>
<evidence type="ECO:0000313" key="5">
    <source>
        <dbReference type="Proteomes" id="UP000007322"/>
    </source>
</evidence>
<dbReference type="KEGG" id="mtm:MYCTH_89922"/>
<feature type="compositionally biased region" description="Basic residues" evidence="2">
    <location>
        <begin position="168"/>
        <end position="179"/>
    </location>
</feature>
<feature type="region of interest" description="Disordered" evidence="2">
    <location>
        <begin position="120"/>
        <end position="179"/>
    </location>
</feature>
<dbReference type="Proteomes" id="UP000007322">
    <property type="component" value="Chromosome 1"/>
</dbReference>
<dbReference type="AlphaFoldDB" id="G2Q1L6"/>
<keyword evidence="1" id="KW-0863">Zinc-finger</keyword>
<dbReference type="HOGENOM" id="CLU_1504475_0_0_1"/>
<proteinExistence type="predicted"/>
<gene>
    <name evidence="4" type="ORF">MYCTH_89922</name>
</gene>
<dbReference type="GO" id="GO:0008270">
    <property type="term" value="F:zinc ion binding"/>
    <property type="evidence" value="ECO:0007669"/>
    <property type="project" value="UniProtKB-KW"/>
</dbReference>
<dbReference type="GeneID" id="11513302"/>
<evidence type="ECO:0000256" key="2">
    <source>
        <dbReference type="SAM" id="MobiDB-lite"/>
    </source>
</evidence>
<sequence>MSGRKSDSCQGHRSSKPPTHQDVASQMSNLSLGAAPQQQQYQCAQAQQYQYANPQDFGRHAQPGPKTTGSYYAPQAEPVPAHDSSQSAYGPYAPSDTQLAAAYKALAKWEKIVKGPPFKVRYPKWTHDAPPPETSQSSSTAPAQKVPTGKYKCSCGKTYSGKDDLKAHLSKHKSYKQVK</sequence>
<dbReference type="VEuPathDB" id="FungiDB:MYCTH_89922"/>
<organism evidence="4 5">
    <name type="scientific">Thermothelomyces thermophilus (strain ATCC 42464 / BCRC 31852 / DSM 1799)</name>
    <name type="common">Sporotrichum thermophile</name>
    <dbReference type="NCBI Taxonomy" id="573729"/>
    <lineage>
        <taxon>Eukaryota</taxon>
        <taxon>Fungi</taxon>
        <taxon>Dikarya</taxon>
        <taxon>Ascomycota</taxon>
        <taxon>Pezizomycotina</taxon>
        <taxon>Sordariomycetes</taxon>
        <taxon>Sordariomycetidae</taxon>
        <taxon>Sordariales</taxon>
        <taxon>Chaetomiaceae</taxon>
        <taxon>Thermothelomyces</taxon>
    </lineage>
</organism>
<dbReference type="Gene3D" id="3.30.160.60">
    <property type="entry name" value="Classic Zinc Finger"/>
    <property type="match status" value="1"/>
</dbReference>
<protein>
    <recommendedName>
        <fullName evidence="3">C2H2-type domain-containing protein</fullName>
    </recommendedName>
</protein>
<feature type="region of interest" description="Disordered" evidence="2">
    <location>
        <begin position="1"/>
        <end position="92"/>
    </location>
</feature>
<accession>G2Q1L6</accession>
<dbReference type="EMBL" id="CP003002">
    <property type="protein sequence ID" value="AEO55007.1"/>
    <property type="molecule type" value="Genomic_DNA"/>
</dbReference>
<dbReference type="PROSITE" id="PS50157">
    <property type="entry name" value="ZINC_FINGER_C2H2_2"/>
    <property type="match status" value="1"/>
</dbReference>
<keyword evidence="1" id="KW-0862">Zinc</keyword>
<evidence type="ECO:0000313" key="4">
    <source>
        <dbReference type="EMBL" id="AEO55007.1"/>
    </source>
</evidence>
<feature type="compositionally biased region" description="Low complexity" evidence="2">
    <location>
        <begin position="34"/>
        <end position="55"/>
    </location>
</feature>
<dbReference type="InParanoid" id="G2Q1L6"/>
<dbReference type="InterPro" id="IPR013087">
    <property type="entry name" value="Znf_C2H2_type"/>
</dbReference>
<reference evidence="4 5" key="1">
    <citation type="journal article" date="2011" name="Nat. Biotechnol.">
        <title>Comparative genomic analysis of the thermophilic biomass-degrading fungi Myceliophthora thermophila and Thielavia terrestris.</title>
        <authorList>
            <person name="Berka R.M."/>
            <person name="Grigoriev I.V."/>
            <person name="Otillar R."/>
            <person name="Salamov A."/>
            <person name="Grimwood J."/>
            <person name="Reid I."/>
            <person name="Ishmael N."/>
            <person name="John T."/>
            <person name="Darmond C."/>
            <person name="Moisan M.-C."/>
            <person name="Henrissat B."/>
            <person name="Coutinho P.M."/>
            <person name="Lombard V."/>
            <person name="Natvig D.O."/>
            <person name="Lindquist E."/>
            <person name="Schmutz J."/>
            <person name="Lucas S."/>
            <person name="Harris P."/>
            <person name="Powlowski J."/>
            <person name="Bellemare A."/>
            <person name="Taylor D."/>
            <person name="Butler G."/>
            <person name="de Vries R.P."/>
            <person name="Allijn I.E."/>
            <person name="van den Brink J."/>
            <person name="Ushinsky S."/>
            <person name="Storms R."/>
            <person name="Powell A.J."/>
            <person name="Paulsen I.T."/>
            <person name="Elbourne L.D.H."/>
            <person name="Baker S.E."/>
            <person name="Magnuson J."/>
            <person name="LaBoissiere S."/>
            <person name="Clutterbuck A.J."/>
            <person name="Martinez D."/>
            <person name="Wogulis M."/>
            <person name="de Leon A.L."/>
            <person name="Rey M.W."/>
            <person name="Tsang A."/>
        </authorList>
    </citation>
    <scope>NUCLEOTIDE SEQUENCE [LARGE SCALE GENOMIC DNA]</scope>
    <source>
        <strain evidence="5">ATCC 42464 / BCRC 31852 / DSM 1799</strain>
    </source>
</reference>
<keyword evidence="5" id="KW-1185">Reference proteome</keyword>
<dbReference type="RefSeq" id="XP_003660252.1">
    <property type="nucleotide sequence ID" value="XM_003660204.1"/>
</dbReference>
<evidence type="ECO:0000259" key="3">
    <source>
        <dbReference type="PROSITE" id="PS50157"/>
    </source>
</evidence>
<keyword evidence="1" id="KW-0479">Metal-binding</keyword>
<evidence type="ECO:0000256" key="1">
    <source>
        <dbReference type="PROSITE-ProRule" id="PRU00042"/>
    </source>
</evidence>
<feature type="compositionally biased region" description="Polar residues" evidence="2">
    <location>
        <begin position="8"/>
        <end position="31"/>
    </location>
</feature>
<feature type="domain" description="C2H2-type" evidence="3">
    <location>
        <begin position="151"/>
        <end position="177"/>
    </location>
</feature>